<dbReference type="STRING" id="765912.Thimo_1070"/>
<reference evidence="1 2" key="1">
    <citation type="submission" date="2011-09" db="EMBL/GenBank/DDBJ databases">
        <title>Complete sequence of chromosome of Thioflavicoccus mobilis 8321.</title>
        <authorList>
            <consortium name="US DOE Joint Genome Institute"/>
            <person name="Lucas S."/>
            <person name="Han J."/>
            <person name="Lapidus A."/>
            <person name="Cheng J.-F."/>
            <person name="Goodwin L."/>
            <person name="Pitluck S."/>
            <person name="Peters L."/>
            <person name="Ovchinnikova G."/>
            <person name="Lu M."/>
            <person name="Detter J.C."/>
            <person name="Han C."/>
            <person name="Tapia R."/>
            <person name="Land M."/>
            <person name="Hauser L."/>
            <person name="Kyrpides N."/>
            <person name="Ivanova N."/>
            <person name="Pagani I."/>
            <person name="Vogl K."/>
            <person name="Liu Z."/>
            <person name="Imhoff J."/>
            <person name="Thiel V."/>
            <person name="Frigaard N.-U."/>
            <person name="Bryant D."/>
            <person name="Woyke T."/>
        </authorList>
    </citation>
    <scope>NUCLEOTIDE SEQUENCE [LARGE SCALE GENOMIC DNA]</scope>
    <source>
        <strain evidence="1 2">8321</strain>
    </source>
</reference>
<dbReference type="KEGG" id="tmb:Thimo_1070"/>
<proteinExistence type="predicted"/>
<dbReference type="HOGENOM" id="CLU_2774651_0_0_6"/>
<dbReference type="Proteomes" id="UP000010816">
    <property type="component" value="Chromosome"/>
</dbReference>
<name>L0GX40_9GAMM</name>
<evidence type="ECO:0000313" key="2">
    <source>
        <dbReference type="Proteomes" id="UP000010816"/>
    </source>
</evidence>
<keyword evidence="2" id="KW-1185">Reference proteome</keyword>
<evidence type="ECO:0000313" key="1">
    <source>
        <dbReference type="EMBL" id="AGA89874.1"/>
    </source>
</evidence>
<sequence length="69" mass="7349">MAPKNDMPLQDSSPFTANSPRHLGLLPDFCSPPMILGVAITAEPLSVVLTLANGDALTRFWARLASLSL</sequence>
<accession>L0GX40</accession>
<protein>
    <submittedName>
        <fullName evidence="1">Uncharacterized protein</fullName>
    </submittedName>
</protein>
<gene>
    <name evidence="1" type="ORF">Thimo_1070</name>
</gene>
<dbReference type="AlphaFoldDB" id="L0GX40"/>
<dbReference type="EMBL" id="CP003051">
    <property type="protein sequence ID" value="AGA89874.1"/>
    <property type="molecule type" value="Genomic_DNA"/>
</dbReference>
<organism evidence="1 2">
    <name type="scientific">Thioflavicoccus mobilis 8321</name>
    <dbReference type="NCBI Taxonomy" id="765912"/>
    <lineage>
        <taxon>Bacteria</taxon>
        <taxon>Pseudomonadati</taxon>
        <taxon>Pseudomonadota</taxon>
        <taxon>Gammaproteobacteria</taxon>
        <taxon>Chromatiales</taxon>
        <taxon>Chromatiaceae</taxon>
        <taxon>Thioflavicoccus</taxon>
    </lineage>
</organism>